<dbReference type="STRING" id="177437.HRM2_30420"/>
<dbReference type="EMBL" id="CP001087">
    <property type="protein sequence ID" value="ACN16125.1"/>
    <property type="molecule type" value="Genomic_DNA"/>
</dbReference>
<dbReference type="PANTHER" id="PTHR39452:SF1">
    <property type="entry name" value="CHEY-P PHOSPHATASE CHEX"/>
    <property type="match status" value="1"/>
</dbReference>
<dbReference type="Proteomes" id="UP000000442">
    <property type="component" value="Chromosome"/>
</dbReference>
<reference evidence="3 4" key="1">
    <citation type="journal article" date="2009" name="Environ. Microbiol.">
        <title>Genome sequence of Desulfobacterium autotrophicum HRM2, a marine sulfate reducer oxidizing organic carbon completely to carbon dioxide.</title>
        <authorList>
            <person name="Strittmatter A.W."/>
            <person name="Liesegang H."/>
            <person name="Rabus R."/>
            <person name="Decker I."/>
            <person name="Amann J."/>
            <person name="Andres S."/>
            <person name="Henne A."/>
            <person name="Fricke W.F."/>
            <person name="Martinez-Arias R."/>
            <person name="Bartels D."/>
            <person name="Goesmann A."/>
            <person name="Krause L."/>
            <person name="Puehler A."/>
            <person name="Klenk H.P."/>
            <person name="Richter M."/>
            <person name="Schuler M."/>
            <person name="Gloeckner F.O."/>
            <person name="Meyerdierks A."/>
            <person name="Gottschalk G."/>
            <person name="Amann R."/>
        </authorList>
    </citation>
    <scope>NUCLEOTIDE SEQUENCE [LARGE SCALE GENOMIC DNA]</scope>
    <source>
        <strain evidence="4">ATCC 43914 / DSM 3382 / HRM2</strain>
    </source>
</reference>
<dbReference type="InterPro" id="IPR028051">
    <property type="entry name" value="CheX-like_dom"/>
</dbReference>
<dbReference type="Pfam" id="PF13690">
    <property type="entry name" value="CheX"/>
    <property type="match status" value="1"/>
</dbReference>
<dbReference type="HOGENOM" id="CLU_116290_0_2_7"/>
<gene>
    <name evidence="3" type="primary">cheX1</name>
    <name evidence="3" type="ordered locus">HRM2_30420</name>
</gene>
<dbReference type="AlphaFoldDB" id="C0QKN5"/>
<dbReference type="SUPFAM" id="SSF103039">
    <property type="entry name" value="CheC-like"/>
    <property type="match status" value="1"/>
</dbReference>
<dbReference type="InterPro" id="IPR028976">
    <property type="entry name" value="CheC-like_sf"/>
</dbReference>
<organism evidence="3 4">
    <name type="scientific">Desulforapulum autotrophicum (strain ATCC 43914 / DSM 3382 / VKM B-1955 / HRM2)</name>
    <name type="common">Desulfobacterium autotrophicum</name>
    <dbReference type="NCBI Taxonomy" id="177437"/>
    <lineage>
        <taxon>Bacteria</taxon>
        <taxon>Pseudomonadati</taxon>
        <taxon>Thermodesulfobacteriota</taxon>
        <taxon>Desulfobacteria</taxon>
        <taxon>Desulfobacterales</taxon>
        <taxon>Desulfobacteraceae</taxon>
        <taxon>Desulforapulum</taxon>
    </lineage>
</organism>
<accession>C0QKN5</accession>
<dbReference type="InterPro" id="IPR038756">
    <property type="entry name" value="CheX-like"/>
</dbReference>
<dbReference type="RefSeq" id="WP_015904887.1">
    <property type="nucleotide sequence ID" value="NC_012108.1"/>
</dbReference>
<dbReference type="KEGG" id="dat:HRM2_30420"/>
<dbReference type="eggNOG" id="COG1406">
    <property type="taxonomic scope" value="Bacteria"/>
</dbReference>
<dbReference type="GO" id="GO:0006935">
    <property type="term" value="P:chemotaxis"/>
    <property type="evidence" value="ECO:0007669"/>
    <property type="project" value="UniProtKB-KW"/>
</dbReference>
<keyword evidence="1" id="KW-0145">Chemotaxis</keyword>
<evidence type="ECO:0000259" key="2">
    <source>
        <dbReference type="Pfam" id="PF13690"/>
    </source>
</evidence>
<sequence length="149" mass="15683">MDAAMVNPFIEGTLYILDTTASVKAAPGLCYVKTDTIALGDISAVLSITGDVTGSACLSFTEKSILGIVSAMFGESMTRMDEEIIDAVGEIGNMVSGHVTTKMTEMGKSVGVKLLEVKTGRGQNMSHAGRVLVLPFKTTKGDLFIEVCL</sequence>
<keyword evidence="4" id="KW-1185">Reference proteome</keyword>
<name>C0QKN5_DESAH</name>
<evidence type="ECO:0000256" key="1">
    <source>
        <dbReference type="ARBA" id="ARBA00022500"/>
    </source>
</evidence>
<evidence type="ECO:0000313" key="4">
    <source>
        <dbReference type="Proteomes" id="UP000000442"/>
    </source>
</evidence>
<dbReference type="Gene3D" id="3.40.1550.10">
    <property type="entry name" value="CheC-like"/>
    <property type="match status" value="1"/>
</dbReference>
<protein>
    <submittedName>
        <fullName evidence="3">CheX1</fullName>
    </submittedName>
</protein>
<dbReference type="PANTHER" id="PTHR39452">
    <property type="entry name" value="CHEY-P PHOSPHATASE CHEX"/>
    <property type="match status" value="1"/>
</dbReference>
<dbReference type="CDD" id="cd17906">
    <property type="entry name" value="CheX"/>
    <property type="match status" value="1"/>
</dbReference>
<evidence type="ECO:0000313" key="3">
    <source>
        <dbReference type="EMBL" id="ACN16125.1"/>
    </source>
</evidence>
<dbReference type="OrthoDB" id="9790435at2"/>
<proteinExistence type="predicted"/>
<feature type="domain" description="Chemotaxis phosphatase CheX-like" evidence="2">
    <location>
        <begin position="42"/>
        <end position="136"/>
    </location>
</feature>